<feature type="domain" description="Exonuclease" evidence="5">
    <location>
        <begin position="99"/>
        <end position="276"/>
    </location>
</feature>
<evidence type="ECO:0000313" key="7">
    <source>
        <dbReference type="Proteomes" id="UP000652219"/>
    </source>
</evidence>
<dbReference type="Pfam" id="PF00929">
    <property type="entry name" value="RNase_T"/>
    <property type="match status" value="1"/>
</dbReference>
<evidence type="ECO:0000256" key="4">
    <source>
        <dbReference type="SAM" id="MobiDB-lite"/>
    </source>
</evidence>
<dbReference type="GO" id="GO:0004527">
    <property type="term" value="F:exonuclease activity"/>
    <property type="evidence" value="ECO:0007669"/>
    <property type="project" value="UniProtKB-KW"/>
</dbReference>
<dbReference type="InterPro" id="IPR012337">
    <property type="entry name" value="RNaseH-like_sf"/>
</dbReference>
<dbReference type="GO" id="GO:0003676">
    <property type="term" value="F:nucleic acid binding"/>
    <property type="evidence" value="ECO:0007669"/>
    <property type="project" value="InterPro"/>
</dbReference>
<accession>A0A8H6MJF9</accession>
<reference evidence="6 7" key="1">
    <citation type="journal article" date="2020" name="Phytopathology">
        <title>Genome Sequence Resources of Colletotrichum truncatum, C. plurivorum, C. musicola, and C. sojae: Four Species Pathogenic to Soybean (Glycine max).</title>
        <authorList>
            <person name="Rogerio F."/>
            <person name="Boufleur T.R."/>
            <person name="Ciampi-Guillardi M."/>
            <person name="Sukno S.A."/>
            <person name="Thon M.R."/>
            <person name="Massola Junior N.S."/>
            <person name="Baroncelli R."/>
        </authorList>
    </citation>
    <scope>NUCLEOTIDE SEQUENCE [LARGE SCALE GENOMIC DNA]</scope>
    <source>
        <strain evidence="6 7">LFN0009</strain>
    </source>
</reference>
<protein>
    <submittedName>
        <fullName evidence="6">Exonuclease</fullName>
    </submittedName>
</protein>
<evidence type="ECO:0000256" key="1">
    <source>
        <dbReference type="ARBA" id="ARBA00022722"/>
    </source>
</evidence>
<feature type="region of interest" description="Disordered" evidence="4">
    <location>
        <begin position="295"/>
        <end position="315"/>
    </location>
</feature>
<dbReference type="InterPro" id="IPR036397">
    <property type="entry name" value="RNaseH_sf"/>
</dbReference>
<feature type="compositionally biased region" description="Polar residues" evidence="4">
    <location>
        <begin position="68"/>
        <end position="81"/>
    </location>
</feature>
<dbReference type="GO" id="GO:0005634">
    <property type="term" value="C:nucleus"/>
    <property type="evidence" value="ECO:0007669"/>
    <property type="project" value="TreeGrafter"/>
</dbReference>
<dbReference type="EMBL" id="WIGN01000541">
    <property type="protein sequence ID" value="KAF6789074.1"/>
    <property type="molecule type" value="Genomic_DNA"/>
</dbReference>
<evidence type="ECO:0000256" key="3">
    <source>
        <dbReference type="ARBA" id="ARBA00022839"/>
    </source>
</evidence>
<dbReference type="SUPFAM" id="SSF53098">
    <property type="entry name" value="Ribonuclease H-like"/>
    <property type="match status" value="1"/>
</dbReference>
<dbReference type="CDD" id="cd06137">
    <property type="entry name" value="DEDDh_RNase"/>
    <property type="match status" value="1"/>
</dbReference>
<feature type="region of interest" description="Disordered" evidence="4">
    <location>
        <begin position="1"/>
        <end position="26"/>
    </location>
</feature>
<gene>
    <name evidence="6" type="ORF">CSOJ01_14849</name>
</gene>
<comment type="caution">
    <text evidence="6">The sequence shown here is derived from an EMBL/GenBank/DDBJ whole genome shotgun (WGS) entry which is preliminary data.</text>
</comment>
<proteinExistence type="predicted"/>
<dbReference type="PANTHER" id="PTHR12801:SF114">
    <property type="entry name" value="EXONUCLEASE, PUTATIVE (AFU_ORTHOLOGUE AFUA_7G00870)-RELATED"/>
    <property type="match status" value="1"/>
</dbReference>
<dbReference type="PANTHER" id="PTHR12801">
    <property type="entry name" value="RNA EXONUCLEASE REXO1 / RECO3 FAMILY MEMBER-RELATED"/>
    <property type="match status" value="1"/>
</dbReference>
<dbReference type="GO" id="GO:0000027">
    <property type="term" value="P:ribosomal large subunit assembly"/>
    <property type="evidence" value="ECO:0007669"/>
    <property type="project" value="TreeGrafter"/>
</dbReference>
<dbReference type="InterPro" id="IPR047021">
    <property type="entry name" value="REXO1/3/4-like"/>
</dbReference>
<dbReference type="InterPro" id="IPR013520">
    <property type="entry name" value="Ribonucl_H"/>
</dbReference>
<dbReference type="Gene3D" id="3.30.420.10">
    <property type="entry name" value="Ribonuclease H-like superfamily/Ribonuclease H"/>
    <property type="match status" value="1"/>
</dbReference>
<keyword evidence="1" id="KW-0540">Nuclease</keyword>
<sequence length="338" mass="37271">MQPKKHSHPQAGGAVTKASEPSSAPATPFIHRGIAYSNLSAVEQDAVQGRLAGLCHSEQRLQKEGYNLPTSSEMPNKSTKTPRTDLPCPDTNPSALKRAAIVLDCEMAGTAEGQSELVQITMIDFLSGNVLLNCLVNPSRPIIDWREDITGINAASMQEAVARNEALHGWEGARAELWRFVDKETILIGQSVHNDLQVLRTSHARIIDSAVVTADAVLGKDSKKRKRWGLEALCHELLGIRIRKPSQTGNRGIHDALEDALATREVVLLCAREPDKLNHWACTARATLFKVGDSKRMRSRAGGSRPTRRIPRRNPVVGERWEDVVDWETWPKSPPDSD</sequence>
<keyword evidence="7" id="KW-1185">Reference proteome</keyword>
<evidence type="ECO:0000259" key="5">
    <source>
        <dbReference type="SMART" id="SM00479"/>
    </source>
</evidence>
<feature type="region of interest" description="Disordered" evidence="4">
    <location>
        <begin position="67"/>
        <end position="89"/>
    </location>
</feature>
<keyword evidence="2" id="KW-0378">Hydrolase</keyword>
<dbReference type="GO" id="GO:0006364">
    <property type="term" value="P:rRNA processing"/>
    <property type="evidence" value="ECO:0007669"/>
    <property type="project" value="TreeGrafter"/>
</dbReference>
<evidence type="ECO:0000256" key="2">
    <source>
        <dbReference type="ARBA" id="ARBA00022801"/>
    </source>
</evidence>
<dbReference type="Proteomes" id="UP000652219">
    <property type="component" value="Unassembled WGS sequence"/>
</dbReference>
<keyword evidence="3 6" id="KW-0269">Exonuclease</keyword>
<organism evidence="6 7">
    <name type="scientific">Colletotrichum sojae</name>
    <dbReference type="NCBI Taxonomy" id="2175907"/>
    <lineage>
        <taxon>Eukaryota</taxon>
        <taxon>Fungi</taxon>
        <taxon>Dikarya</taxon>
        <taxon>Ascomycota</taxon>
        <taxon>Pezizomycotina</taxon>
        <taxon>Sordariomycetes</taxon>
        <taxon>Hypocreomycetidae</taxon>
        <taxon>Glomerellales</taxon>
        <taxon>Glomerellaceae</taxon>
        <taxon>Colletotrichum</taxon>
        <taxon>Colletotrichum orchidearum species complex</taxon>
    </lineage>
</organism>
<dbReference type="SMART" id="SM00479">
    <property type="entry name" value="EXOIII"/>
    <property type="match status" value="1"/>
</dbReference>
<evidence type="ECO:0000313" key="6">
    <source>
        <dbReference type="EMBL" id="KAF6789074.1"/>
    </source>
</evidence>
<name>A0A8H6MJF9_9PEZI</name>
<dbReference type="AlphaFoldDB" id="A0A8H6MJF9"/>